<sequence>ISKARRAGLFVW</sequence>
<proteinExistence type="predicted"/>
<accession>A0A8J2KMK4</accession>
<dbReference type="EMBL" id="CAJVCH010459422">
    <property type="protein sequence ID" value="CAG7819773.1"/>
    <property type="molecule type" value="Genomic_DNA"/>
</dbReference>
<organism evidence="1 2">
    <name type="scientific">Allacma fusca</name>
    <dbReference type="NCBI Taxonomy" id="39272"/>
    <lineage>
        <taxon>Eukaryota</taxon>
        <taxon>Metazoa</taxon>
        <taxon>Ecdysozoa</taxon>
        <taxon>Arthropoda</taxon>
        <taxon>Hexapoda</taxon>
        <taxon>Collembola</taxon>
        <taxon>Symphypleona</taxon>
        <taxon>Sminthuridae</taxon>
        <taxon>Allacma</taxon>
    </lineage>
</organism>
<keyword evidence="2" id="KW-1185">Reference proteome</keyword>
<evidence type="ECO:0000313" key="2">
    <source>
        <dbReference type="Proteomes" id="UP000708208"/>
    </source>
</evidence>
<dbReference type="Proteomes" id="UP000708208">
    <property type="component" value="Unassembled WGS sequence"/>
</dbReference>
<reference evidence="1" key="1">
    <citation type="submission" date="2021-06" db="EMBL/GenBank/DDBJ databases">
        <authorList>
            <person name="Hodson N. C."/>
            <person name="Mongue J. A."/>
            <person name="Jaron S. K."/>
        </authorList>
    </citation>
    <scope>NUCLEOTIDE SEQUENCE</scope>
</reference>
<gene>
    <name evidence="1" type="ORF">AFUS01_LOCUS30203</name>
</gene>
<comment type="caution">
    <text evidence="1">The sequence shown here is derived from an EMBL/GenBank/DDBJ whole genome shotgun (WGS) entry which is preliminary data.</text>
</comment>
<name>A0A8J2KMK4_9HEXA</name>
<evidence type="ECO:0000313" key="1">
    <source>
        <dbReference type="EMBL" id="CAG7819773.1"/>
    </source>
</evidence>
<feature type="non-terminal residue" evidence="1">
    <location>
        <position position="1"/>
    </location>
</feature>
<protein>
    <submittedName>
        <fullName evidence="1">Uncharacterized protein</fullName>
    </submittedName>
</protein>